<dbReference type="InterPro" id="IPR001680">
    <property type="entry name" value="WD40_rpt"/>
</dbReference>
<dbReference type="FunFam" id="2.130.10.10:FF:000109">
    <property type="entry name" value="WD repeat domain 36"/>
    <property type="match status" value="1"/>
</dbReference>
<sequence>MSSSSKIFVRHKALGYVSNHVPVVTRYINRRRENILVTCVGKALHTYGSSHFKLLSVSDLHPEDITCTAGDTYLVYSAAGKTIYAWRRGTELKHKYEGHKYTVKLLLPFGNHLVSVDESSHLKVWDIKNESVHSELDFQNELFRISAIMHPHTYENKILLGSDQGYLQLWNLMTSKMIYSFQGWDSGVTVLEQSPALDIVGIGLKNGRIILHNLKYDEVVMEFQQDWGIVTSLTFRVDGPPILITGSTYGHLVFWNLDEKKVFAQIKHAHQKEVTGLKCFPSEPLMVSSSPDNSLKLWIFDMPDGGARLLRLREGHSLPPTYVRFYGSNGHNLLVSGGDSTLRLFNTVTEIFNTSFGKATYRSVKAKKKHNYSTDPLKMPPIVAFSAEVTREKEWDNIAAIHSGIPKVTTWSYNKKKFSEKILLNKRFITFADRKQVKLKGVATSVFVTHCGNFVIAGYSTGHCDKFNIQSHLHRGSYGNGSAHDGAVRGVAVDVLNLMLTTGGSDGFIKWWNFKSTKNSKELCKIKLEAGVSFFNYHSESALLAVALDNFTIVLIDNEGRNVVRTFTGHSGKLNDITFSPDSKWLVSAGMDCMILTWDLPSGCLVDQFKVDAPCTSLSFSPTGEYLATTHVQYLGVSLWSNRTLYNHVALKPVKLGDDAPVMALPSTMVQPAEAVSEVEEEEDEVSELSDQIRDLVTLSTLDSSRWKNLLNLDIIKQRNKPKEPLNVPQTAPFFLPTIPSTDIKFDFSDLKDRQVEKVSLTHLENLTSFGKYLKGVETDEDFINAFEKLKKMGPSAIDFEINSLTSGLENSETLLKQFLKMVKIVLDSKVDFELVQSYLGLFLKVHGKEIIENNELLNSLEQLQESQLDSWQKVEENLFYNLSVIQALKM</sequence>
<dbReference type="GO" id="GO:0006364">
    <property type="term" value="P:rRNA processing"/>
    <property type="evidence" value="ECO:0007669"/>
    <property type="project" value="InterPro"/>
</dbReference>
<dbReference type="EMBL" id="JARGDH010000002">
    <property type="protein sequence ID" value="KAL0274929.1"/>
    <property type="molecule type" value="Genomic_DNA"/>
</dbReference>
<evidence type="ECO:0000259" key="5">
    <source>
        <dbReference type="Pfam" id="PF25171"/>
    </source>
</evidence>
<keyword evidence="1 3" id="KW-0853">WD repeat</keyword>
<feature type="repeat" description="WD" evidence="3">
    <location>
        <begin position="481"/>
        <end position="522"/>
    </location>
</feature>
<feature type="domain" description="WDR36/Utp21 N-terminal" evidence="5">
    <location>
        <begin position="37"/>
        <end position="301"/>
    </location>
</feature>
<evidence type="ECO:0000256" key="1">
    <source>
        <dbReference type="ARBA" id="ARBA00022574"/>
    </source>
</evidence>
<dbReference type="PROSITE" id="PS50082">
    <property type="entry name" value="WD_REPEATS_2"/>
    <property type="match status" value="3"/>
</dbReference>
<accession>A0AAW2HYR3</accession>
<protein>
    <recommendedName>
        <fullName evidence="7">WD repeat-containing protein 36</fullName>
    </recommendedName>
</protein>
<dbReference type="PANTHER" id="PTHR22840:SF12">
    <property type="entry name" value="WD REPEAT-CONTAINING PROTEIN 36"/>
    <property type="match status" value="1"/>
</dbReference>
<evidence type="ECO:0000313" key="6">
    <source>
        <dbReference type="EMBL" id="KAL0274929.1"/>
    </source>
</evidence>
<dbReference type="GO" id="GO:0032040">
    <property type="term" value="C:small-subunit processome"/>
    <property type="evidence" value="ECO:0007669"/>
    <property type="project" value="InterPro"/>
</dbReference>
<dbReference type="PROSITE" id="PS50294">
    <property type="entry name" value="WD_REPEATS_REGION"/>
    <property type="match status" value="2"/>
</dbReference>
<dbReference type="InterPro" id="IPR059157">
    <property type="entry name" value="WDR36-Utp21_N"/>
</dbReference>
<gene>
    <name evidence="6" type="ORF">PYX00_002946</name>
</gene>
<dbReference type="SMART" id="SM00320">
    <property type="entry name" value="WD40"/>
    <property type="match status" value="9"/>
</dbReference>
<dbReference type="SUPFAM" id="SSF50978">
    <property type="entry name" value="WD40 repeat-like"/>
    <property type="match status" value="2"/>
</dbReference>
<evidence type="ECO:0000256" key="2">
    <source>
        <dbReference type="ARBA" id="ARBA00022737"/>
    </source>
</evidence>
<dbReference type="InterPro" id="IPR036322">
    <property type="entry name" value="WD40_repeat_dom_sf"/>
</dbReference>
<proteinExistence type="predicted"/>
<evidence type="ECO:0008006" key="7">
    <source>
        <dbReference type="Google" id="ProtNLM"/>
    </source>
</evidence>
<dbReference type="Pfam" id="PF25168">
    <property type="entry name" value="Beta-prop_WDR36-Utp21_2nd"/>
    <property type="match status" value="1"/>
</dbReference>
<dbReference type="PROSITE" id="PS00678">
    <property type="entry name" value="WD_REPEATS_1"/>
    <property type="match status" value="1"/>
</dbReference>
<dbReference type="PANTHER" id="PTHR22840">
    <property type="entry name" value="WD REPEAT-CONTAINING PROTEIN 36"/>
    <property type="match status" value="1"/>
</dbReference>
<evidence type="ECO:0000256" key="3">
    <source>
        <dbReference type="PROSITE-ProRule" id="PRU00221"/>
    </source>
</evidence>
<reference evidence="6" key="1">
    <citation type="journal article" date="2024" name="Gigascience">
        <title>Chromosome-level genome of the poultry shaft louse Menopon gallinae provides insight into the host-switching and adaptive evolution of parasitic lice.</title>
        <authorList>
            <person name="Xu Y."/>
            <person name="Ma L."/>
            <person name="Liu S."/>
            <person name="Liang Y."/>
            <person name="Liu Q."/>
            <person name="He Z."/>
            <person name="Tian L."/>
            <person name="Duan Y."/>
            <person name="Cai W."/>
            <person name="Li H."/>
            <person name="Song F."/>
        </authorList>
    </citation>
    <scope>NUCLEOTIDE SEQUENCE</scope>
    <source>
        <strain evidence="6">Cailab_2023a</strain>
    </source>
</reference>
<feature type="domain" description="WDR36/Utp21 C-terminal" evidence="4">
    <location>
        <begin position="691"/>
        <end position="890"/>
    </location>
</feature>
<dbReference type="InterPro" id="IPR019775">
    <property type="entry name" value="WD40_repeat_CS"/>
</dbReference>
<dbReference type="Pfam" id="PF25171">
    <property type="entry name" value="Beta-prop_WDR36-Utp21_1st"/>
    <property type="match status" value="1"/>
</dbReference>
<dbReference type="AlphaFoldDB" id="A0AAW2HYR3"/>
<dbReference type="GO" id="GO:0034388">
    <property type="term" value="C:Pwp2p-containing subcomplex of 90S preribosome"/>
    <property type="evidence" value="ECO:0007669"/>
    <property type="project" value="TreeGrafter"/>
</dbReference>
<organism evidence="6">
    <name type="scientific">Menopon gallinae</name>
    <name type="common">poultry shaft louse</name>
    <dbReference type="NCBI Taxonomy" id="328185"/>
    <lineage>
        <taxon>Eukaryota</taxon>
        <taxon>Metazoa</taxon>
        <taxon>Ecdysozoa</taxon>
        <taxon>Arthropoda</taxon>
        <taxon>Hexapoda</taxon>
        <taxon>Insecta</taxon>
        <taxon>Pterygota</taxon>
        <taxon>Neoptera</taxon>
        <taxon>Paraneoptera</taxon>
        <taxon>Psocodea</taxon>
        <taxon>Troctomorpha</taxon>
        <taxon>Phthiraptera</taxon>
        <taxon>Amblycera</taxon>
        <taxon>Menoponidae</taxon>
        <taxon>Menopon</taxon>
    </lineage>
</organism>
<name>A0AAW2HYR3_9NEOP</name>
<keyword evidence="2" id="KW-0677">Repeat</keyword>
<dbReference type="InterPro" id="IPR007319">
    <property type="entry name" value="WDR36/Utp21_C"/>
</dbReference>
<comment type="caution">
    <text evidence="6">The sequence shown here is derived from an EMBL/GenBank/DDBJ whole genome shotgun (WGS) entry which is preliminary data.</text>
</comment>
<feature type="repeat" description="WD" evidence="3">
    <location>
        <begin position="567"/>
        <end position="608"/>
    </location>
</feature>
<dbReference type="Pfam" id="PF04192">
    <property type="entry name" value="Utp21"/>
    <property type="match status" value="1"/>
</dbReference>
<feature type="repeat" description="WD" evidence="3">
    <location>
        <begin position="267"/>
        <end position="298"/>
    </location>
</feature>
<dbReference type="Gene3D" id="2.130.10.10">
    <property type="entry name" value="YVTN repeat-like/Quinoprotein amine dehydrogenase"/>
    <property type="match status" value="2"/>
</dbReference>
<evidence type="ECO:0000259" key="4">
    <source>
        <dbReference type="Pfam" id="PF04192"/>
    </source>
</evidence>
<dbReference type="InterPro" id="IPR015943">
    <property type="entry name" value="WD40/YVTN_repeat-like_dom_sf"/>
</dbReference>